<evidence type="ECO:0000259" key="1">
    <source>
        <dbReference type="Pfam" id="PF12090"/>
    </source>
</evidence>
<proteinExistence type="predicted"/>
<sequence length="417" mass="45799">MGVSFKLHEKRKRCSMKKHASSTSEACVTPVATQHTSRRWQDVVRQTLLQNLARRSTGASNSSAPSKLYLHEESISKSLARDDLRLARYQNPVDVLTQFKSSFIVFLFSDAFLCRNITQPKAMEGNAQAYDESSSAFLLALDRGVIPYGLTELSRCFFYEGHIVVDLWDYRHTLISAPSTSAALPRDNPIAQPLSSRPHIRRLLLREPPSQRVEHLDAQVAQVLARAPTTDAASCSVQVEAQVLPHVAGAVCWDPSPDVFHVATALHASSVRGQNETLRKCGLGDAYHYYMLGKLHFPYKRPLVEMRRKSKKPSESVPVVASAEPTLPPAASGDTSPFLLAAKALRTQMHQSFKDNLQHLLPLDRSSSSTAVSPPIVSILALQDGTSMTALAKSLGPSRLPTDAIVAKTMELSTTPP</sequence>
<keyword evidence="4" id="KW-1185">Reference proteome</keyword>
<name>A0A485L3A9_9STRA</name>
<gene>
    <name evidence="3" type="primary">Aste57867_15077</name>
    <name evidence="2" type="ORF">As57867_015021</name>
    <name evidence="3" type="ORF">ASTE57867_15077</name>
</gene>
<evidence type="ECO:0000313" key="2">
    <source>
        <dbReference type="EMBL" id="KAF0694018.1"/>
    </source>
</evidence>
<organism evidence="3 4">
    <name type="scientific">Aphanomyces stellatus</name>
    <dbReference type="NCBI Taxonomy" id="120398"/>
    <lineage>
        <taxon>Eukaryota</taxon>
        <taxon>Sar</taxon>
        <taxon>Stramenopiles</taxon>
        <taxon>Oomycota</taxon>
        <taxon>Saprolegniomycetes</taxon>
        <taxon>Saprolegniales</taxon>
        <taxon>Verrucalvaceae</taxon>
        <taxon>Aphanomyces</taxon>
    </lineage>
</organism>
<dbReference type="InterPro" id="IPR046468">
    <property type="entry name" value="Spt20-like_SEP"/>
</dbReference>
<dbReference type="EMBL" id="CAADRA010005640">
    <property type="protein sequence ID" value="VFT91890.1"/>
    <property type="molecule type" value="Genomic_DNA"/>
</dbReference>
<dbReference type="AlphaFoldDB" id="A0A485L3A9"/>
<evidence type="ECO:0000313" key="3">
    <source>
        <dbReference type="EMBL" id="VFT91890.1"/>
    </source>
</evidence>
<dbReference type="Pfam" id="PF12090">
    <property type="entry name" value="Spt20_SEP"/>
    <property type="match status" value="1"/>
</dbReference>
<feature type="domain" description="Spt20-like SEP" evidence="1">
    <location>
        <begin position="98"/>
        <end position="266"/>
    </location>
</feature>
<evidence type="ECO:0000313" key="4">
    <source>
        <dbReference type="Proteomes" id="UP000332933"/>
    </source>
</evidence>
<dbReference type="EMBL" id="VJMH01005619">
    <property type="protein sequence ID" value="KAF0694018.1"/>
    <property type="molecule type" value="Genomic_DNA"/>
</dbReference>
<protein>
    <submittedName>
        <fullName evidence="3">Aste57867_15077 protein</fullName>
    </submittedName>
</protein>
<accession>A0A485L3A9</accession>
<reference evidence="3 4" key="1">
    <citation type="submission" date="2019-03" db="EMBL/GenBank/DDBJ databases">
        <authorList>
            <person name="Gaulin E."/>
            <person name="Dumas B."/>
        </authorList>
    </citation>
    <scope>NUCLEOTIDE SEQUENCE [LARGE SCALE GENOMIC DNA]</scope>
    <source>
        <strain evidence="3">CBS 568.67</strain>
    </source>
</reference>
<dbReference type="Proteomes" id="UP000332933">
    <property type="component" value="Unassembled WGS sequence"/>
</dbReference>
<reference evidence="2" key="2">
    <citation type="submission" date="2019-06" db="EMBL/GenBank/DDBJ databases">
        <title>Genomics analysis of Aphanomyces spp. identifies a new class of oomycete effector associated with host adaptation.</title>
        <authorList>
            <person name="Gaulin E."/>
        </authorList>
    </citation>
    <scope>NUCLEOTIDE SEQUENCE</scope>
    <source>
        <strain evidence="2">CBS 578.67</strain>
    </source>
</reference>